<keyword evidence="2" id="KW-1185">Reference proteome</keyword>
<reference evidence="1 2" key="1">
    <citation type="submission" date="2017-03" db="EMBL/GenBank/DDBJ databases">
        <title>Genome sequence of Clostridium hungatei DSM 14427.</title>
        <authorList>
            <person name="Poehlein A."/>
            <person name="Daniel R."/>
        </authorList>
    </citation>
    <scope>NUCLEOTIDE SEQUENCE [LARGE SCALE GENOMIC DNA]</scope>
    <source>
        <strain evidence="1 2">DSM 14427</strain>
    </source>
</reference>
<dbReference type="Proteomes" id="UP000191554">
    <property type="component" value="Unassembled WGS sequence"/>
</dbReference>
<dbReference type="AlphaFoldDB" id="A0A1V4SG36"/>
<sequence length="91" mass="9330">MDVPGEAVDVAGEVVAVPGEVVVIPGEGEAVEGVAVTVDVPAPGSSFLAQAPRLRVKAAIKSIANILFISSEISSFILVCIETNLFILLVN</sequence>
<accession>A0A1V4SG36</accession>
<evidence type="ECO:0000313" key="2">
    <source>
        <dbReference type="Proteomes" id="UP000191554"/>
    </source>
</evidence>
<gene>
    <name evidence="1" type="ORF">CLHUN_38710</name>
</gene>
<organism evidence="1 2">
    <name type="scientific">Ruminiclostridium hungatei</name>
    <name type="common">Clostridium hungatei</name>
    <dbReference type="NCBI Taxonomy" id="48256"/>
    <lineage>
        <taxon>Bacteria</taxon>
        <taxon>Bacillati</taxon>
        <taxon>Bacillota</taxon>
        <taxon>Clostridia</taxon>
        <taxon>Eubacteriales</taxon>
        <taxon>Oscillospiraceae</taxon>
        <taxon>Ruminiclostridium</taxon>
    </lineage>
</organism>
<name>A0A1V4SG36_RUMHU</name>
<protein>
    <submittedName>
        <fullName evidence="1">Uncharacterized protein</fullName>
    </submittedName>
</protein>
<proteinExistence type="predicted"/>
<comment type="caution">
    <text evidence="1">The sequence shown here is derived from an EMBL/GenBank/DDBJ whole genome shotgun (WGS) entry which is preliminary data.</text>
</comment>
<evidence type="ECO:0000313" key="1">
    <source>
        <dbReference type="EMBL" id="OPX42221.1"/>
    </source>
</evidence>
<dbReference type="EMBL" id="MZGX01000032">
    <property type="protein sequence ID" value="OPX42221.1"/>
    <property type="molecule type" value="Genomic_DNA"/>
</dbReference>